<name>A0ABC8SBG7_9AQUA</name>
<dbReference type="AlphaFoldDB" id="A0ABC8SBG7"/>
<proteinExistence type="predicted"/>
<evidence type="ECO:0000313" key="2">
    <source>
        <dbReference type="Proteomes" id="UP001642360"/>
    </source>
</evidence>
<reference evidence="1 2" key="1">
    <citation type="submission" date="2024-02" db="EMBL/GenBank/DDBJ databases">
        <authorList>
            <person name="Vignale AGUSTIN F."/>
            <person name="Sosa J E."/>
            <person name="Modenutti C."/>
        </authorList>
    </citation>
    <scope>NUCLEOTIDE SEQUENCE [LARGE SCALE GENOMIC DNA]</scope>
</reference>
<dbReference type="EMBL" id="CAUOFW020002502">
    <property type="protein sequence ID" value="CAK9154217.1"/>
    <property type="molecule type" value="Genomic_DNA"/>
</dbReference>
<evidence type="ECO:0000313" key="1">
    <source>
        <dbReference type="EMBL" id="CAK9154217.1"/>
    </source>
</evidence>
<comment type="caution">
    <text evidence="1">The sequence shown here is derived from an EMBL/GenBank/DDBJ whole genome shotgun (WGS) entry which is preliminary data.</text>
</comment>
<protein>
    <submittedName>
        <fullName evidence="1">Uncharacterized protein</fullName>
    </submittedName>
</protein>
<accession>A0ABC8SBG7</accession>
<keyword evidence="2" id="KW-1185">Reference proteome</keyword>
<organism evidence="1 2">
    <name type="scientific">Ilex paraguariensis</name>
    <name type="common">yerba mate</name>
    <dbReference type="NCBI Taxonomy" id="185542"/>
    <lineage>
        <taxon>Eukaryota</taxon>
        <taxon>Viridiplantae</taxon>
        <taxon>Streptophyta</taxon>
        <taxon>Embryophyta</taxon>
        <taxon>Tracheophyta</taxon>
        <taxon>Spermatophyta</taxon>
        <taxon>Magnoliopsida</taxon>
        <taxon>eudicotyledons</taxon>
        <taxon>Gunneridae</taxon>
        <taxon>Pentapetalae</taxon>
        <taxon>asterids</taxon>
        <taxon>campanulids</taxon>
        <taxon>Aquifoliales</taxon>
        <taxon>Aquifoliaceae</taxon>
        <taxon>Ilex</taxon>
    </lineage>
</organism>
<sequence>MMDGIGIGRQPLEGTLVDMEGVAALAETSTVVDDVAVLNADEDDTVGDDTEMLTRVSKEGGRVARGGTVVDPLDDGIGPEKWQSAMYLSPVLADFLRTIFKRRNLLVSIKIW</sequence>
<gene>
    <name evidence="1" type="ORF">ILEXP_LOCUS22525</name>
</gene>
<dbReference type="Proteomes" id="UP001642360">
    <property type="component" value="Unassembled WGS sequence"/>
</dbReference>